<dbReference type="AlphaFoldDB" id="A0AAD7DDQ1"/>
<sequence>MALRSQPDGQTGGYHATGHRQNGEDATLEPFRPSHGLGGLHRLPASRGAITPTSLQSQKITVYGVGKTLRKHDVPGQYIQPLRQNNNGTPVTRLQQRVIVLGADLTGDRTAVGSYAQMRPDIKHPHGDDVVAVMLEGGAGPFFFHILRLSRATNHALQTMARVFPATTF</sequence>
<protein>
    <submittedName>
        <fullName evidence="2">Uncharacterized protein</fullName>
    </submittedName>
</protein>
<keyword evidence="3" id="KW-1185">Reference proteome</keyword>
<evidence type="ECO:0000313" key="2">
    <source>
        <dbReference type="EMBL" id="KAJ7689259.1"/>
    </source>
</evidence>
<dbReference type="Proteomes" id="UP001221757">
    <property type="component" value="Unassembled WGS sequence"/>
</dbReference>
<reference evidence="2" key="1">
    <citation type="submission" date="2023-03" db="EMBL/GenBank/DDBJ databases">
        <title>Massive genome expansion in bonnet fungi (Mycena s.s.) driven by repeated elements and novel gene families across ecological guilds.</title>
        <authorList>
            <consortium name="Lawrence Berkeley National Laboratory"/>
            <person name="Harder C.B."/>
            <person name="Miyauchi S."/>
            <person name="Viragh M."/>
            <person name="Kuo A."/>
            <person name="Thoen E."/>
            <person name="Andreopoulos B."/>
            <person name="Lu D."/>
            <person name="Skrede I."/>
            <person name="Drula E."/>
            <person name="Henrissat B."/>
            <person name="Morin E."/>
            <person name="Kohler A."/>
            <person name="Barry K."/>
            <person name="LaButti K."/>
            <person name="Morin E."/>
            <person name="Salamov A."/>
            <person name="Lipzen A."/>
            <person name="Mereny Z."/>
            <person name="Hegedus B."/>
            <person name="Baldrian P."/>
            <person name="Stursova M."/>
            <person name="Weitz H."/>
            <person name="Taylor A."/>
            <person name="Grigoriev I.V."/>
            <person name="Nagy L.G."/>
            <person name="Martin F."/>
            <person name="Kauserud H."/>
        </authorList>
    </citation>
    <scope>NUCLEOTIDE SEQUENCE</scope>
    <source>
        <strain evidence="2">CBHHK067</strain>
    </source>
</reference>
<proteinExistence type="predicted"/>
<name>A0AAD7DDQ1_MYCRO</name>
<gene>
    <name evidence="2" type="ORF">B0H17DRAFT_1202380</name>
</gene>
<dbReference type="EMBL" id="JARKIE010000073">
    <property type="protein sequence ID" value="KAJ7689259.1"/>
    <property type="molecule type" value="Genomic_DNA"/>
</dbReference>
<organism evidence="2 3">
    <name type="scientific">Mycena rosella</name>
    <name type="common">Pink bonnet</name>
    <name type="synonym">Agaricus rosellus</name>
    <dbReference type="NCBI Taxonomy" id="1033263"/>
    <lineage>
        <taxon>Eukaryota</taxon>
        <taxon>Fungi</taxon>
        <taxon>Dikarya</taxon>
        <taxon>Basidiomycota</taxon>
        <taxon>Agaricomycotina</taxon>
        <taxon>Agaricomycetes</taxon>
        <taxon>Agaricomycetidae</taxon>
        <taxon>Agaricales</taxon>
        <taxon>Marasmiineae</taxon>
        <taxon>Mycenaceae</taxon>
        <taxon>Mycena</taxon>
    </lineage>
</organism>
<evidence type="ECO:0000313" key="3">
    <source>
        <dbReference type="Proteomes" id="UP001221757"/>
    </source>
</evidence>
<comment type="caution">
    <text evidence="2">The sequence shown here is derived from an EMBL/GenBank/DDBJ whole genome shotgun (WGS) entry which is preliminary data.</text>
</comment>
<evidence type="ECO:0000256" key="1">
    <source>
        <dbReference type="SAM" id="MobiDB-lite"/>
    </source>
</evidence>
<feature type="region of interest" description="Disordered" evidence="1">
    <location>
        <begin position="1"/>
        <end position="45"/>
    </location>
</feature>
<accession>A0AAD7DDQ1</accession>